<keyword evidence="2" id="KW-1185">Reference proteome</keyword>
<dbReference type="AlphaFoldDB" id="A0AA48RDT7"/>
<organism evidence="1 2">
    <name type="scientific">Brevibacillus aydinogluensis</name>
    <dbReference type="NCBI Taxonomy" id="927786"/>
    <lineage>
        <taxon>Bacteria</taxon>
        <taxon>Bacillati</taxon>
        <taxon>Bacillota</taxon>
        <taxon>Bacilli</taxon>
        <taxon>Bacillales</taxon>
        <taxon>Paenibacillaceae</taxon>
        <taxon>Brevibacillus</taxon>
    </lineage>
</organism>
<name>A0AA48RDT7_9BACL</name>
<reference evidence="1" key="1">
    <citation type="submission" date="2023-07" db="EMBL/GenBank/DDBJ databases">
        <authorList>
            <person name="Ivanov I."/>
            <person name="Teneva D."/>
            <person name="Stoikov I."/>
        </authorList>
    </citation>
    <scope>NUCLEOTIDE SEQUENCE</scope>
    <source>
        <strain evidence="1">4475</strain>
    </source>
</reference>
<dbReference type="RefSeq" id="WP_230077667.1">
    <property type="nucleotide sequence ID" value="NZ_JAUSVZ010000017.1"/>
</dbReference>
<accession>A0AA48RDT7</accession>
<evidence type="ECO:0000313" key="2">
    <source>
        <dbReference type="Proteomes" id="UP001189619"/>
    </source>
</evidence>
<dbReference type="EMBL" id="OY569118">
    <property type="protein sequence ID" value="CAJ1004360.1"/>
    <property type="molecule type" value="Genomic_DNA"/>
</dbReference>
<sequence>MMRPQAKPQSVVVWETGAERNGSVVSLPAHKVGETGRTQEATVTRWTVGPEERPATVTVVSSGFGEEKAAAPQAVLMRLAA</sequence>
<dbReference type="KEGG" id="bayd:BSPP4475_18880"/>
<gene>
    <name evidence="1" type="ORF">BSPP4475_18880</name>
</gene>
<protein>
    <submittedName>
        <fullName evidence="1">Ig-like domain-containing protein</fullName>
    </submittedName>
</protein>
<proteinExistence type="predicted"/>
<evidence type="ECO:0000313" key="1">
    <source>
        <dbReference type="EMBL" id="CAJ1004360.1"/>
    </source>
</evidence>
<dbReference type="Proteomes" id="UP001189619">
    <property type="component" value="Chromosome"/>
</dbReference>